<comment type="caution">
    <text evidence="1">The sequence shown here is derived from an EMBL/GenBank/DDBJ whole genome shotgun (WGS) entry which is preliminary data.</text>
</comment>
<protein>
    <submittedName>
        <fullName evidence="1">Uncharacterized protein</fullName>
    </submittedName>
</protein>
<gene>
    <name evidence="1" type="ORF">WUBG_11348</name>
</gene>
<evidence type="ECO:0000313" key="2">
    <source>
        <dbReference type="Proteomes" id="UP000004810"/>
    </source>
</evidence>
<dbReference type="AlphaFoldDB" id="J9E627"/>
<accession>J9E627</accession>
<evidence type="ECO:0000313" key="1">
    <source>
        <dbReference type="EMBL" id="EJW77741.1"/>
    </source>
</evidence>
<dbReference type="Proteomes" id="UP000004810">
    <property type="component" value="Unassembled WGS sequence"/>
</dbReference>
<dbReference type="EMBL" id="ADBV01007401">
    <property type="protein sequence ID" value="EJW77741.1"/>
    <property type="molecule type" value="Genomic_DNA"/>
</dbReference>
<sequence length="87" mass="9311">MDISGCIRGSLIDVAVVGVNNWAVVGVDNCWNAQQHQMLTNTRNAATLAEKLPGLQRQTCQFINATETDHSSGAGETDLNFCDISSS</sequence>
<name>J9E627_WUCBA</name>
<reference evidence="2" key="1">
    <citation type="submission" date="2012-08" db="EMBL/GenBank/DDBJ databases">
        <title>The Genome Sequence of Wuchereria bancrofti.</title>
        <authorList>
            <person name="Nutman T.B."/>
            <person name="Fink D.L."/>
            <person name="Russ C."/>
            <person name="Young S."/>
            <person name="Zeng Q."/>
            <person name="Koehrsen M."/>
            <person name="Alvarado L."/>
            <person name="Berlin A."/>
            <person name="Chapman S.B."/>
            <person name="Chen Z."/>
            <person name="Freedman E."/>
            <person name="Gellesch M."/>
            <person name="Goldberg J."/>
            <person name="Griggs A."/>
            <person name="Gujja S."/>
            <person name="Heilman E.R."/>
            <person name="Heiman D."/>
            <person name="Hepburn T."/>
            <person name="Howarth C."/>
            <person name="Jen D."/>
            <person name="Larson L."/>
            <person name="Lewis B."/>
            <person name="Mehta T."/>
            <person name="Park D."/>
            <person name="Pearson M."/>
            <person name="Roberts A."/>
            <person name="Saif S."/>
            <person name="Shea T."/>
            <person name="Shenoy N."/>
            <person name="Sisk P."/>
            <person name="Stolte C."/>
            <person name="Sykes S."/>
            <person name="Walk T."/>
            <person name="White J."/>
            <person name="Yandava C."/>
            <person name="Haas B."/>
            <person name="Henn M.R."/>
            <person name="Nusbaum C."/>
            <person name="Birren B."/>
        </authorList>
    </citation>
    <scope>NUCLEOTIDE SEQUENCE [LARGE SCALE GENOMIC DNA]</scope>
    <source>
        <strain evidence="2">NA</strain>
    </source>
</reference>
<proteinExistence type="predicted"/>
<organism evidence="1 2">
    <name type="scientific">Wuchereria bancrofti</name>
    <dbReference type="NCBI Taxonomy" id="6293"/>
    <lineage>
        <taxon>Eukaryota</taxon>
        <taxon>Metazoa</taxon>
        <taxon>Ecdysozoa</taxon>
        <taxon>Nematoda</taxon>
        <taxon>Chromadorea</taxon>
        <taxon>Rhabditida</taxon>
        <taxon>Spirurina</taxon>
        <taxon>Spiruromorpha</taxon>
        <taxon>Filarioidea</taxon>
        <taxon>Onchocercidae</taxon>
        <taxon>Wuchereria</taxon>
    </lineage>
</organism>